<protein>
    <recommendedName>
        <fullName evidence="4">G-protein coupled receptors family 2 profile 2 domain-containing protein</fullName>
    </recommendedName>
</protein>
<feature type="transmembrane region" description="Helical" evidence="1">
    <location>
        <begin position="117"/>
        <end position="132"/>
    </location>
</feature>
<evidence type="ECO:0000256" key="1">
    <source>
        <dbReference type="SAM" id="Phobius"/>
    </source>
</evidence>
<dbReference type="RefSeq" id="WP_266342076.1">
    <property type="nucleotide sequence ID" value="NZ_JAPKNH010000001.1"/>
</dbReference>
<name>A0ABW0PUD5_9HYPH</name>
<accession>A0ABW0PUD5</accession>
<proteinExistence type="predicted"/>
<keyword evidence="1" id="KW-0812">Transmembrane</keyword>
<dbReference type="EMBL" id="JBHSML010000003">
    <property type="protein sequence ID" value="MFC5515689.1"/>
    <property type="molecule type" value="Genomic_DNA"/>
</dbReference>
<comment type="caution">
    <text evidence="2">The sequence shown here is derived from an EMBL/GenBank/DDBJ whole genome shotgun (WGS) entry which is preliminary data.</text>
</comment>
<keyword evidence="1" id="KW-1133">Transmembrane helix</keyword>
<keyword evidence="1" id="KW-0472">Membrane</keyword>
<feature type="transmembrane region" description="Helical" evidence="1">
    <location>
        <begin position="53"/>
        <end position="74"/>
    </location>
</feature>
<gene>
    <name evidence="2" type="ORF">ACFPP9_07895</name>
</gene>
<reference evidence="3" key="1">
    <citation type="journal article" date="2019" name="Int. J. Syst. Evol. Microbiol.">
        <title>The Global Catalogue of Microorganisms (GCM) 10K type strain sequencing project: providing services to taxonomists for standard genome sequencing and annotation.</title>
        <authorList>
            <consortium name="The Broad Institute Genomics Platform"/>
            <consortium name="The Broad Institute Genome Sequencing Center for Infectious Disease"/>
            <person name="Wu L."/>
            <person name="Ma J."/>
        </authorList>
    </citation>
    <scope>NUCLEOTIDE SEQUENCE [LARGE SCALE GENOMIC DNA]</scope>
    <source>
        <strain evidence="3">KACC 12633</strain>
    </source>
</reference>
<dbReference type="Proteomes" id="UP001596150">
    <property type="component" value="Unassembled WGS sequence"/>
</dbReference>
<keyword evidence="3" id="KW-1185">Reference proteome</keyword>
<evidence type="ECO:0000313" key="2">
    <source>
        <dbReference type="EMBL" id="MFC5515689.1"/>
    </source>
</evidence>
<sequence length="199" mass="22525">MQFRILTALAIFLGSYLPLSFILLAQDFAYENLSGQICWAPWRDDCALPFKNPFFSIGIFLACVMCLIVTLVSLRLIKPKQEILIKEAKHVPSDLMNYTLPYVVSFMSISYQDSGKFVGFVVFLVWMFWISYKSGQIILNPMLIVLNWRLYDVSYEYVGGSGVQKANVLSKGSIEAGKRYFQVPIQEILVITDTDSSGG</sequence>
<evidence type="ECO:0008006" key="4">
    <source>
        <dbReference type="Google" id="ProtNLM"/>
    </source>
</evidence>
<evidence type="ECO:0000313" key="3">
    <source>
        <dbReference type="Proteomes" id="UP001596150"/>
    </source>
</evidence>
<organism evidence="2 3">
    <name type="scientific">Kaistia terrae</name>
    <dbReference type="NCBI Taxonomy" id="537017"/>
    <lineage>
        <taxon>Bacteria</taxon>
        <taxon>Pseudomonadati</taxon>
        <taxon>Pseudomonadota</taxon>
        <taxon>Alphaproteobacteria</taxon>
        <taxon>Hyphomicrobiales</taxon>
        <taxon>Kaistiaceae</taxon>
        <taxon>Kaistia</taxon>
    </lineage>
</organism>